<evidence type="ECO:0000256" key="2">
    <source>
        <dbReference type="ARBA" id="ARBA00022448"/>
    </source>
</evidence>
<evidence type="ECO:0000256" key="6">
    <source>
        <dbReference type="ARBA" id="ARBA00022989"/>
    </source>
</evidence>
<dbReference type="SUPFAM" id="SSF161098">
    <property type="entry name" value="MetI-like"/>
    <property type="match status" value="2"/>
</dbReference>
<comment type="caution">
    <text evidence="10">The sequence shown here is derived from an EMBL/GenBank/DDBJ whole genome shotgun (WGS) entry which is preliminary data.</text>
</comment>
<sequence length="576" mass="61146">MQATGSAFAPLAGAARLAGRLSPFNVVVTLLILLTLALVVYPVGGILLRAFVIDGRIGLSGFTAAVTNPDLLAALLNTVVLVAVSGTLALFVGAAFAWLNERTDASTGWTADILPLIPLLVPQIAGVTGWVMLLAPKAGVLNGLLRGLLDAVGVPMREGPLDIYTYPGLVIITALYLVPYVYLIVSAALRNLNPYFEEAARMNGAGPMKTLFVVTLPAIRPALLASALILVMLGFAFFSVPMIIGTGAGIEVLSVKAYRLLYNYPPKTDLAIMLSIFMMIIVQGALLLQAWIVRSGRFATIGGKGAPASRIRLGRWRWLAQGTMVAYVLATAVIPVVGLVIVSLQPFWTPRVVWSQLSFHNYHFVLFENDMTTQALVNSLSLGAVGATIGMFVAAVLALAAHNSGGRLRAVIDAVATLPAAIPHTVIGVGFLVSFSQGWLNLYGTLTILLLAYLVMFLPQATRSASSAVSQVGRELIEAAQVFRTPPGRTFLRILLPLMLPGLAAGWIILFVQMSGDLTASVLLGGTNNPVIGQTLLDLWENGSFPQLAALAVIITVLDCAVVLLVLRYFRGSLQN</sequence>
<accession>A0ABW0G992</accession>
<evidence type="ECO:0000256" key="1">
    <source>
        <dbReference type="ARBA" id="ARBA00004429"/>
    </source>
</evidence>
<evidence type="ECO:0000256" key="4">
    <source>
        <dbReference type="ARBA" id="ARBA00022519"/>
    </source>
</evidence>
<comment type="similarity">
    <text evidence="8">Belongs to the binding-protein-dependent transport system permease family.</text>
</comment>
<evidence type="ECO:0000256" key="5">
    <source>
        <dbReference type="ARBA" id="ARBA00022692"/>
    </source>
</evidence>
<keyword evidence="2 8" id="KW-0813">Transport</keyword>
<dbReference type="Gene3D" id="1.10.3720.10">
    <property type="entry name" value="MetI-like"/>
    <property type="match status" value="2"/>
</dbReference>
<dbReference type="CDD" id="cd06261">
    <property type="entry name" value="TM_PBP2"/>
    <property type="match status" value="2"/>
</dbReference>
<feature type="transmembrane region" description="Helical" evidence="8">
    <location>
        <begin position="163"/>
        <end position="185"/>
    </location>
</feature>
<organism evidence="10 11">
    <name type="scientific">Azospirillum himalayense</name>
    <dbReference type="NCBI Taxonomy" id="654847"/>
    <lineage>
        <taxon>Bacteria</taxon>
        <taxon>Pseudomonadati</taxon>
        <taxon>Pseudomonadota</taxon>
        <taxon>Alphaproteobacteria</taxon>
        <taxon>Rhodospirillales</taxon>
        <taxon>Azospirillaceae</taxon>
        <taxon>Azospirillum</taxon>
    </lineage>
</organism>
<keyword evidence="5 8" id="KW-0812">Transmembrane</keyword>
<keyword evidence="11" id="KW-1185">Reference proteome</keyword>
<dbReference type="RefSeq" id="WP_376997272.1">
    <property type="nucleotide sequence ID" value="NZ_JBHSLC010000049.1"/>
</dbReference>
<comment type="subcellular location">
    <subcellularLocation>
        <location evidence="1">Cell inner membrane</location>
        <topology evidence="1">Multi-pass membrane protein</topology>
    </subcellularLocation>
    <subcellularLocation>
        <location evidence="8">Cell membrane</location>
        <topology evidence="8">Multi-pass membrane protein</topology>
    </subcellularLocation>
</comment>
<keyword evidence="7 8" id="KW-0472">Membrane</keyword>
<dbReference type="PROSITE" id="PS50928">
    <property type="entry name" value="ABC_TM1"/>
    <property type="match status" value="2"/>
</dbReference>
<feature type="transmembrane region" description="Helical" evidence="8">
    <location>
        <begin position="222"/>
        <end position="250"/>
    </location>
</feature>
<feature type="domain" description="ABC transmembrane type-1" evidence="9">
    <location>
        <begin position="376"/>
        <end position="566"/>
    </location>
</feature>
<keyword evidence="3" id="KW-1003">Cell membrane</keyword>
<dbReference type="Pfam" id="PF00528">
    <property type="entry name" value="BPD_transp_1"/>
    <property type="match status" value="2"/>
</dbReference>
<keyword evidence="4" id="KW-0997">Cell inner membrane</keyword>
<dbReference type="InterPro" id="IPR035906">
    <property type="entry name" value="MetI-like_sf"/>
</dbReference>
<proteinExistence type="inferred from homology"/>
<evidence type="ECO:0000313" key="11">
    <source>
        <dbReference type="Proteomes" id="UP001596166"/>
    </source>
</evidence>
<gene>
    <name evidence="10" type="ORF">ACFPMG_21700</name>
</gene>
<feature type="transmembrane region" description="Helical" evidence="8">
    <location>
        <begin position="548"/>
        <end position="570"/>
    </location>
</feature>
<reference evidence="11" key="1">
    <citation type="journal article" date="2019" name="Int. J. Syst. Evol. Microbiol.">
        <title>The Global Catalogue of Microorganisms (GCM) 10K type strain sequencing project: providing services to taxonomists for standard genome sequencing and annotation.</title>
        <authorList>
            <consortium name="The Broad Institute Genomics Platform"/>
            <consortium name="The Broad Institute Genome Sequencing Center for Infectious Disease"/>
            <person name="Wu L."/>
            <person name="Ma J."/>
        </authorList>
    </citation>
    <scope>NUCLEOTIDE SEQUENCE [LARGE SCALE GENOMIC DNA]</scope>
    <source>
        <strain evidence="11">CCUG 58760</strain>
    </source>
</reference>
<dbReference type="PANTHER" id="PTHR43357">
    <property type="entry name" value="INNER MEMBRANE ABC TRANSPORTER PERMEASE PROTEIN YDCV"/>
    <property type="match status" value="1"/>
</dbReference>
<feature type="transmembrane region" description="Helical" evidence="8">
    <location>
        <begin position="270"/>
        <end position="293"/>
    </location>
</feature>
<feature type="transmembrane region" description="Helical" evidence="8">
    <location>
        <begin position="325"/>
        <end position="348"/>
    </location>
</feature>
<feature type="transmembrane region" description="Helical" evidence="8">
    <location>
        <begin position="439"/>
        <end position="458"/>
    </location>
</feature>
<feature type="transmembrane region" description="Helical" evidence="8">
    <location>
        <begin position="111"/>
        <end position="135"/>
    </location>
</feature>
<feature type="domain" description="ABC transmembrane type-1" evidence="9">
    <location>
        <begin position="75"/>
        <end position="289"/>
    </location>
</feature>
<feature type="transmembrane region" description="Helical" evidence="8">
    <location>
        <begin position="71"/>
        <end position="99"/>
    </location>
</feature>
<evidence type="ECO:0000256" key="8">
    <source>
        <dbReference type="RuleBase" id="RU363032"/>
    </source>
</evidence>
<dbReference type="Proteomes" id="UP001596166">
    <property type="component" value="Unassembled WGS sequence"/>
</dbReference>
<evidence type="ECO:0000313" key="10">
    <source>
        <dbReference type="EMBL" id="MFC5357630.1"/>
    </source>
</evidence>
<feature type="transmembrane region" description="Helical" evidence="8">
    <location>
        <begin position="26"/>
        <end position="51"/>
    </location>
</feature>
<dbReference type="InterPro" id="IPR000515">
    <property type="entry name" value="MetI-like"/>
</dbReference>
<evidence type="ECO:0000256" key="3">
    <source>
        <dbReference type="ARBA" id="ARBA00022475"/>
    </source>
</evidence>
<feature type="transmembrane region" description="Helical" evidence="8">
    <location>
        <begin position="494"/>
        <end position="514"/>
    </location>
</feature>
<protein>
    <submittedName>
        <fullName evidence="10">ABC transporter permease</fullName>
    </submittedName>
</protein>
<keyword evidence="6 8" id="KW-1133">Transmembrane helix</keyword>
<dbReference type="PANTHER" id="PTHR43357:SF4">
    <property type="entry name" value="INNER MEMBRANE ABC TRANSPORTER PERMEASE PROTEIN YDCV"/>
    <property type="match status" value="1"/>
</dbReference>
<evidence type="ECO:0000259" key="9">
    <source>
        <dbReference type="PROSITE" id="PS50928"/>
    </source>
</evidence>
<evidence type="ECO:0000256" key="7">
    <source>
        <dbReference type="ARBA" id="ARBA00023136"/>
    </source>
</evidence>
<dbReference type="EMBL" id="JBHSLC010000049">
    <property type="protein sequence ID" value="MFC5357630.1"/>
    <property type="molecule type" value="Genomic_DNA"/>
</dbReference>
<feature type="transmembrane region" description="Helical" evidence="8">
    <location>
        <begin position="411"/>
        <end position="433"/>
    </location>
</feature>
<feature type="transmembrane region" description="Helical" evidence="8">
    <location>
        <begin position="375"/>
        <end position="399"/>
    </location>
</feature>
<name>A0ABW0G992_9PROT</name>